<gene>
    <name evidence="3" type="ORF">GCM10023116_21520</name>
</gene>
<feature type="region of interest" description="Disordered" evidence="1">
    <location>
        <begin position="106"/>
        <end position="158"/>
    </location>
</feature>
<keyword evidence="4" id="KW-1185">Reference proteome</keyword>
<dbReference type="Proteomes" id="UP001500604">
    <property type="component" value="Unassembled WGS sequence"/>
</dbReference>
<evidence type="ECO:0000313" key="4">
    <source>
        <dbReference type="Proteomes" id="UP001500604"/>
    </source>
</evidence>
<protein>
    <recommendedName>
        <fullName evidence="2">TnsE C-terminal domain-containing protein</fullName>
    </recommendedName>
</protein>
<accession>A0ABP8V1Q4</accession>
<dbReference type="InterPro" id="IPR041419">
    <property type="entry name" value="TnsE_C"/>
</dbReference>
<proteinExistence type="predicted"/>
<dbReference type="EMBL" id="BAABFL010000327">
    <property type="protein sequence ID" value="GAA4649871.1"/>
    <property type="molecule type" value="Genomic_DNA"/>
</dbReference>
<name>A0ABP8V1Q4_9GAMM</name>
<feature type="domain" description="TnsE C-terminal" evidence="2">
    <location>
        <begin position="163"/>
        <end position="291"/>
    </location>
</feature>
<reference evidence="4" key="1">
    <citation type="journal article" date="2019" name="Int. J. Syst. Evol. Microbiol.">
        <title>The Global Catalogue of Microorganisms (GCM) 10K type strain sequencing project: providing services to taxonomists for standard genome sequencing and annotation.</title>
        <authorList>
            <consortium name="The Broad Institute Genomics Platform"/>
            <consortium name="The Broad Institute Genome Sequencing Center for Infectious Disease"/>
            <person name="Wu L."/>
            <person name="Ma J."/>
        </authorList>
    </citation>
    <scope>NUCLEOTIDE SEQUENCE [LARGE SCALE GENOMIC DNA]</scope>
    <source>
        <strain evidence="4">JCM 17805</strain>
    </source>
</reference>
<sequence length="334" mass="37374">MDGWVAKVAGPVGDQVEDIFYTQEITALHNPSFFYQNKVLIFHPNLKKVVCVDPKDKRRPVVDKPDQDPLLDLQSIPKLGGKRDIVSEAGFSFTFGNEIPSQLVPEKQENKLSPAVTSGAKNTAERTGVGHAGKEGTSQELDFGINRSEEDPQGDLKSAEGASRFQLFQEVITQLIELEGYQHIAIKCYELPKPITHRSAYINKDTGKPRVFHVAYIRYLGLPLLIVEVDMDDYAPKKTLSTRVFGFNSDPLKSFRAIMQGCSDNGVRWDTKIINQHCGVSDFAKHPQRETSVEGVKQARTPSEYKDAWVAALDRAVTRTRQQVNNTEEVTSQL</sequence>
<evidence type="ECO:0000259" key="2">
    <source>
        <dbReference type="Pfam" id="PF18623"/>
    </source>
</evidence>
<comment type="caution">
    <text evidence="3">The sequence shown here is derived from an EMBL/GenBank/DDBJ whole genome shotgun (WGS) entry which is preliminary data.</text>
</comment>
<organism evidence="3 4">
    <name type="scientific">Kistimonas scapharcae</name>
    <dbReference type="NCBI Taxonomy" id="1036133"/>
    <lineage>
        <taxon>Bacteria</taxon>
        <taxon>Pseudomonadati</taxon>
        <taxon>Pseudomonadota</taxon>
        <taxon>Gammaproteobacteria</taxon>
        <taxon>Oceanospirillales</taxon>
        <taxon>Endozoicomonadaceae</taxon>
        <taxon>Kistimonas</taxon>
    </lineage>
</organism>
<dbReference type="Pfam" id="PF18623">
    <property type="entry name" value="TnsE_C"/>
    <property type="match status" value="1"/>
</dbReference>
<evidence type="ECO:0000256" key="1">
    <source>
        <dbReference type="SAM" id="MobiDB-lite"/>
    </source>
</evidence>
<evidence type="ECO:0000313" key="3">
    <source>
        <dbReference type="EMBL" id="GAA4649871.1"/>
    </source>
</evidence>